<dbReference type="VEuPathDB" id="FungiDB:AB675_6754"/>
<reference evidence="2 3" key="1">
    <citation type="submission" date="2015-06" db="EMBL/GenBank/DDBJ databases">
        <title>Draft genome of the ant-associated black yeast Phialophora attae CBS 131958.</title>
        <authorList>
            <person name="Moreno L.F."/>
            <person name="Stielow B.J."/>
            <person name="de Hoog S."/>
            <person name="Vicente V.A."/>
            <person name="Weiss V.A."/>
            <person name="de Vries M."/>
            <person name="Cruz L.M."/>
            <person name="Souza E.M."/>
        </authorList>
    </citation>
    <scope>NUCLEOTIDE SEQUENCE [LARGE SCALE GENOMIC DNA]</scope>
    <source>
        <strain evidence="2 3">CBS 131958</strain>
    </source>
</reference>
<dbReference type="GeneID" id="28738947"/>
<organism evidence="2 3">
    <name type="scientific">Cyphellophora attinorum</name>
    <dbReference type="NCBI Taxonomy" id="1664694"/>
    <lineage>
        <taxon>Eukaryota</taxon>
        <taxon>Fungi</taxon>
        <taxon>Dikarya</taxon>
        <taxon>Ascomycota</taxon>
        <taxon>Pezizomycotina</taxon>
        <taxon>Eurotiomycetes</taxon>
        <taxon>Chaetothyriomycetidae</taxon>
        <taxon>Chaetothyriales</taxon>
        <taxon>Cyphellophoraceae</taxon>
        <taxon>Cyphellophora</taxon>
    </lineage>
</organism>
<accession>A0A0N1H8F8</accession>
<gene>
    <name evidence="2" type="ORF">AB675_6754</name>
</gene>
<proteinExistence type="predicted"/>
<keyword evidence="3" id="KW-1185">Reference proteome</keyword>
<dbReference type="OrthoDB" id="9994419at2759"/>
<dbReference type="InterPro" id="IPR032675">
    <property type="entry name" value="LRR_dom_sf"/>
</dbReference>
<name>A0A0N1H8F8_9EURO</name>
<dbReference type="RefSeq" id="XP_018003227.1">
    <property type="nucleotide sequence ID" value="XM_018147067.1"/>
</dbReference>
<sequence length="682" mass="76954">MDFMNVLSMTQRGPDSRRTSFRYSSFDTTIAAEQSAIIDSAATTPHDSPLLRPYRHLIAEPEMLPQATRKFSYNSVKEDPVQDTPQSFAASLSSEELEEVEWIAWPCSQWCRTKGLCSHHSGATHDDYIQTRLDGYARSNPRKLQKILQEIEKRRQAQRHGRFPAVVTPGLGRDRTESGLDVWREKLRRVLVRPLELEDEEAVILTDSEDDMSIVESGKVDLSRFEMLPNEIQDLIFSHTVVDHTADVYARPHTDLCSLSLVSRSLHAAALRVMYRHVSIPQSKSFTKFLRSLTEDESLGEFVQWLDFSHYNNLGFGRARSTSTRTPFVTPTTIRECLDRLPQLQAFLVHEHIDDELDVNVLEKLFRMPHMQALDFTACSSKPFTESFTSLSSTLSSSALAGPRGHSLKRLSLHECTTLPESVFEAILPQLTNLTHLDVAHTLINDKALNSIPTTARITHLNLERCTRLTGCGVVRFLTSHPAAKDSIVYLNVYSDASRHRLLSEEEVTRLLPACPQRPAQTRNSTGGARSTQRQSRLDADINRIFATTDGEANHQTTLRYLDLTDIKSVTQMSLMYSPATLSGPHTEPLEVIELGGSVLEEIKKRTAKVKNPDWVVRELGRRGWYVRVPKNSAVGATGDGTVIDDGSRGWKMGARWWGMRKVPVVSQDVGGMYGYFMFKRN</sequence>
<dbReference type="SUPFAM" id="SSF52047">
    <property type="entry name" value="RNI-like"/>
    <property type="match status" value="1"/>
</dbReference>
<feature type="compositionally biased region" description="Polar residues" evidence="1">
    <location>
        <begin position="519"/>
        <end position="535"/>
    </location>
</feature>
<dbReference type="AlphaFoldDB" id="A0A0N1H8F8"/>
<evidence type="ECO:0000313" key="3">
    <source>
        <dbReference type="Proteomes" id="UP000038010"/>
    </source>
</evidence>
<dbReference type="STRING" id="1664694.A0A0N1H8F8"/>
<dbReference type="EMBL" id="LFJN01000005">
    <property type="protein sequence ID" value="KPI43264.1"/>
    <property type="molecule type" value="Genomic_DNA"/>
</dbReference>
<dbReference type="Gene3D" id="3.80.10.10">
    <property type="entry name" value="Ribonuclease Inhibitor"/>
    <property type="match status" value="1"/>
</dbReference>
<comment type="caution">
    <text evidence="2">The sequence shown here is derived from an EMBL/GenBank/DDBJ whole genome shotgun (WGS) entry which is preliminary data.</text>
</comment>
<dbReference type="Proteomes" id="UP000038010">
    <property type="component" value="Unassembled WGS sequence"/>
</dbReference>
<feature type="region of interest" description="Disordered" evidence="1">
    <location>
        <begin position="517"/>
        <end position="536"/>
    </location>
</feature>
<protein>
    <submittedName>
        <fullName evidence="2">F-box protein</fullName>
    </submittedName>
</protein>
<dbReference type="CDD" id="cd09917">
    <property type="entry name" value="F-box_SF"/>
    <property type="match status" value="1"/>
</dbReference>
<evidence type="ECO:0000313" key="2">
    <source>
        <dbReference type="EMBL" id="KPI43264.1"/>
    </source>
</evidence>
<evidence type="ECO:0000256" key="1">
    <source>
        <dbReference type="SAM" id="MobiDB-lite"/>
    </source>
</evidence>